<sequence length="421" mass="46795">MMSNPGIPIPLVTVQTASSSSSPPPDSNQATGQDVGQTPLGEVGFGDQLVTPVPSTHDTRPPAVRSNSEANLRVPDTDDYESTSRSTVQYEREGRGIPLLLPTMACHRHAPDPPYPRRPGRNLVVCIDGTANQFGRKNSNVVEFYSRLPKHSEQLTYYNSGIGTYATPSLKSWSFYKQVIGHIVDMVFAWRYDRVLLDAYRWLSNNYHSGDRIFLFGFSRGAYQIRVLAGMIEKVGLIHKGNEAQIPLYVTDIISNSPGSDAQDLQRLATISALNGIQVSIHTYSRLPTNWILNFSGPSEHDGRVDMADRFKKTFCHANVVIHFVGAWDTVSSIGVKRRKVDLPLTALGMRHVCYFRHALALHERRVKFLPEYAQGGAGPIQEVKENKGTIGPPPEGVTVIPEQKFPRVKEVWFAGTHSDM</sequence>
<organism evidence="3 4">
    <name type="scientific">Marasmius crinis-equi</name>
    <dbReference type="NCBI Taxonomy" id="585013"/>
    <lineage>
        <taxon>Eukaryota</taxon>
        <taxon>Fungi</taxon>
        <taxon>Dikarya</taxon>
        <taxon>Basidiomycota</taxon>
        <taxon>Agaricomycotina</taxon>
        <taxon>Agaricomycetes</taxon>
        <taxon>Agaricomycetidae</taxon>
        <taxon>Agaricales</taxon>
        <taxon>Marasmiineae</taxon>
        <taxon>Marasmiaceae</taxon>
        <taxon>Marasmius</taxon>
    </lineage>
</organism>
<comment type="caution">
    <text evidence="3">The sequence shown here is derived from an EMBL/GenBank/DDBJ whole genome shotgun (WGS) entry which is preliminary data.</text>
</comment>
<dbReference type="PANTHER" id="PTHR33840:SF1">
    <property type="entry name" value="TLE1 PHOSPHOLIPASE DOMAIN-CONTAINING PROTEIN"/>
    <property type="match status" value="1"/>
</dbReference>
<evidence type="ECO:0000256" key="1">
    <source>
        <dbReference type="SAM" id="MobiDB-lite"/>
    </source>
</evidence>
<protein>
    <recommendedName>
        <fullName evidence="2">T6SS Phospholipase effector Tle1-like catalytic domain-containing protein</fullName>
    </recommendedName>
</protein>
<keyword evidence="4" id="KW-1185">Reference proteome</keyword>
<gene>
    <name evidence="3" type="ORF">V5O48_012904</name>
</gene>
<evidence type="ECO:0000313" key="4">
    <source>
        <dbReference type="Proteomes" id="UP001465976"/>
    </source>
</evidence>
<dbReference type="EMBL" id="JBAHYK010001199">
    <property type="protein sequence ID" value="KAL0569070.1"/>
    <property type="molecule type" value="Genomic_DNA"/>
</dbReference>
<dbReference type="Proteomes" id="UP001465976">
    <property type="component" value="Unassembled WGS sequence"/>
</dbReference>
<dbReference type="InterPro" id="IPR018712">
    <property type="entry name" value="Tle1-like_cat"/>
</dbReference>
<feature type="domain" description="T6SS Phospholipase effector Tle1-like catalytic" evidence="2">
    <location>
        <begin position="121"/>
        <end position="421"/>
    </location>
</feature>
<reference evidence="3 4" key="1">
    <citation type="submission" date="2024-02" db="EMBL/GenBank/DDBJ databases">
        <title>A draft genome for the cacao thread blight pathogen Marasmius crinis-equi.</title>
        <authorList>
            <person name="Cohen S.P."/>
            <person name="Baruah I.K."/>
            <person name="Amoako-Attah I."/>
            <person name="Bukari Y."/>
            <person name="Meinhardt L.W."/>
            <person name="Bailey B.A."/>
        </authorList>
    </citation>
    <scope>NUCLEOTIDE SEQUENCE [LARGE SCALE GENOMIC DNA]</scope>
    <source>
        <strain evidence="3 4">GH-76</strain>
    </source>
</reference>
<name>A0ABR3F1V4_9AGAR</name>
<feature type="region of interest" description="Disordered" evidence="1">
    <location>
        <begin position="1"/>
        <end position="89"/>
    </location>
</feature>
<dbReference type="SUPFAM" id="SSF53474">
    <property type="entry name" value="alpha/beta-Hydrolases"/>
    <property type="match status" value="1"/>
</dbReference>
<dbReference type="PANTHER" id="PTHR33840">
    <property type="match status" value="1"/>
</dbReference>
<evidence type="ECO:0000313" key="3">
    <source>
        <dbReference type="EMBL" id="KAL0569070.1"/>
    </source>
</evidence>
<proteinExistence type="predicted"/>
<evidence type="ECO:0000259" key="2">
    <source>
        <dbReference type="Pfam" id="PF09994"/>
    </source>
</evidence>
<dbReference type="InterPro" id="IPR029058">
    <property type="entry name" value="AB_hydrolase_fold"/>
</dbReference>
<dbReference type="Pfam" id="PF09994">
    <property type="entry name" value="T6SS_Tle1-like_cat"/>
    <property type="match status" value="1"/>
</dbReference>
<accession>A0ABR3F1V4</accession>